<evidence type="ECO:0000313" key="3">
    <source>
        <dbReference type="Proteomes" id="UP000070121"/>
    </source>
</evidence>
<dbReference type="EMBL" id="JFFI01001953">
    <property type="protein sequence ID" value="KXH48255.1"/>
    <property type="molecule type" value="Genomic_DNA"/>
</dbReference>
<organism evidence="2 3">
    <name type="scientific">Colletotrichum salicis</name>
    <dbReference type="NCBI Taxonomy" id="1209931"/>
    <lineage>
        <taxon>Eukaryota</taxon>
        <taxon>Fungi</taxon>
        <taxon>Dikarya</taxon>
        <taxon>Ascomycota</taxon>
        <taxon>Pezizomycotina</taxon>
        <taxon>Sordariomycetes</taxon>
        <taxon>Hypocreomycetidae</taxon>
        <taxon>Glomerellales</taxon>
        <taxon>Glomerellaceae</taxon>
        <taxon>Colletotrichum</taxon>
        <taxon>Colletotrichum acutatum species complex</taxon>
    </lineage>
</organism>
<dbReference type="CDD" id="cd02440">
    <property type="entry name" value="AdoMet_MTases"/>
    <property type="match status" value="1"/>
</dbReference>
<name>A0A135TJF0_9PEZI</name>
<dbReference type="GO" id="GO:0032259">
    <property type="term" value="P:methylation"/>
    <property type="evidence" value="ECO:0007669"/>
    <property type="project" value="UniProtKB-KW"/>
</dbReference>
<sequence length="260" mass="29453">MEYGRRYRAFRPGVRRILDIGTGTGLWAVEIGDIFTGAEVVGNDLGACYTAKAPPNVRFEVDDVESPWVEQKYDYIMCRYMVGSILDRPKLVKNIYDRLRLDEISHLNPGGWAEFQEMICEYYSDDGTYTAKHATWGWNKTLVRTLESIGRDPNPAAKVKGWVVDAGFQSVFHQKFKLPIGPSPKDPHYKEVSLLNLAQNLEGLEAFSMRLMCGVLGRTREEALAQIQEVRKGLKSGVFHALFDLHVLYGQKASDEEEQA</sequence>
<dbReference type="Gene3D" id="3.40.50.150">
    <property type="entry name" value="Vaccinia Virus protein VP39"/>
    <property type="match status" value="1"/>
</dbReference>
<accession>A0A135TJF0</accession>
<evidence type="ECO:0000256" key="1">
    <source>
        <dbReference type="ARBA" id="ARBA00038158"/>
    </source>
</evidence>
<evidence type="ECO:0000313" key="2">
    <source>
        <dbReference type="EMBL" id="KXH48255.1"/>
    </source>
</evidence>
<dbReference type="SUPFAM" id="SSF53335">
    <property type="entry name" value="S-adenosyl-L-methionine-dependent methyltransferases"/>
    <property type="match status" value="1"/>
</dbReference>
<protein>
    <submittedName>
        <fullName evidence="2">UMTA methyltransferase</fullName>
    </submittedName>
</protein>
<dbReference type="PANTHER" id="PTHR43591:SF10">
    <property type="entry name" value="ABC TRANSMEMBRANE TYPE-1 DOMAIN-CONTAINING PROTEIN-RELATED"/>
    <property type="match status" value="1"/>
</dbReference>
<keyword evidence="2" id="KW-0808">Transferase</keyword>
<dbReference type="GO" id="GO:0008168">
    <property type="term" value="F:methyltransferase activity"/>
    <property type="evidence" value="ECO:0007669"/>
    <property type="project" value="UniProtKB-KW"/>
</dbReference>
<gene>
    <name evidence="2" type="ORF">CSAL01_09752</name>
</gene>
<comment type="similarity">
    <text evidence="1">Belongs to the methyltransferase superfamily. LaeA methyltransferase family.</text>
</comment>
<dbReference type="AlphaFoldDB" id="A0A135TJF0"/>
<dbReference type="Pfam" id="PF13489">
    <property type="entry name" value="Methyltransf_23"/>
    <property type="match status" value="1"/>
</dbReference>
<reference evidence="2 3" key="1">
    <citation type="submission" date="2014-02" db="EMBL/GenBank/DDBJ databases">
        <title>The genome sequence of Colletotrichum salicis CBS 607.94.</title>
        <authorList>
            <person name="Baroncelli R."/>
            <person name="Thon M.R."/>
        </authorList>
    </citation>
    <scope>NUCLEOTIDE SEQUENCE [LARGE SCALE GENOMIC DNA]</scope>
    <source>
        <strain evidence="2 3">CBS 607.94</strain>
    </source>
</reference>
<keyword evidence="2" id="KW-0489">Methyltransferase</keyword>
<proteinExistence type="inferred from homology"/>
<dbReference type="PANTHER" id="PTHR43591">
    <property type="entry name" value="METHYLTRANSFERASE"/>
    <property type="match status" value="1"/>
</dbReference>
<dbReference type="InterPro" id="IPR029063">
    <property type="entry name" value="SAM-dependent_MTases_sf"/>
</dbReference>
<keyword evidence="3" id="KW-1185">Reference proteome</keyword>
<comment type="caution">
    <text evidence="2">The sequence shown here is derived from an EMBL/GenBank/DDBJ whole genome shotgun (WGS) entry which is preliminary data.</text>
</comment>
<dbReference type="Proteomes" id="UP000070121">
    <property type="component" value="Unassembled WGS sequence"/>
</dbReference>
<dbReference type="STRING" id="1209931.A0A135TJF0"/>
<dbReference type="OrthoDB" id="2013972at2759"/>